<reference evidence="2" key="1">
    <citation type="journal article" date="2021" name="Proc. Natl. Acad. Sci. U.S.A.">
        <title>A Catalog of Tens of Thousands of Viruses from Human Metagenomes Reveals Hidden Associations with Chronic Diseases.</title>
        <authorList>
            <person name="Tisza M.J."/>
            <person name="Buck C.B."/>
        </authorList>
    </citation>
    <scope>NUCLEOTIDE SEQUENCE</scope>
    <source>
        <strain evidence="2">Ctdxt3</strain>
    </source>
</reference>
<dbReference type="EMBL" id="BK016035">
    <property type="protein sequence ID" value="DAF90686.1"/>
    <property type="molecule type" value="Genomic_DNA"/>
</dbReference>
<evidence type="ECO:0000256" key="1">
    <source>
        <dbReference type="SAM" id="Coils"/>
    </source>
</evidence>
<protein>
    <submittedName>
        <fullName evidence="2">Reovirus sigma C capsid protein</fullName>
    </submittedName>
</protein>
<dbReference type="Gene3D" id="1.20.5.340">
    <property type="match status" value="1"/>
</dbReference>
<feature type="coiled-coil region" evidence="1">
    <location>
        <begin position="152"/>
        <end position="186"/>
    </location>
</feature>
<sequence length="312" mass="33908">MPNTYPTPPAYTPGAGQGGYWYRPPFTPRFSIPQTFGEALSYEAQIHWLANLCSDADAMLRTLSAMHFYYGTAPVDTSTFTAYEPFTYTDATVPEADQPKVGDFVGLVVPDADTRYLGKNALHIARVVEWGQPCNKLTLAWYCTVHDPTAWLADLMSQIGELEIRVTSLENRMTGAENRIETLEDTAARHGDAITALQTSIQNLTTAVTGLENDLTALTSTVNKHNQYIRDLRTDLTSFKNHTAKTLTDILDKVYGGGTIDPNTGAVTWGSGTTPIPVSTINIFSADASPDPASSAGLIAHAGVADNDLWQK</sequence>
<name>A0A8S5U8G6_9CAUD</name>
<proteinExistence type="predicted"/>
<organism evidence="2">
    <name type="scientific">Podoviridae sp. ctdxt3</name>
    <dbReference type="NCBI Taxonomy" id="2825263"/>
    <lineage>
        <taxon>Viruses</taxon>
        <taxon>Duplodnaviria</taxon>
        <taxon>Heunggongvirae</taxon>
        <taxon>Uroviricota</taxon>
        <taxon>Caudoviricetes</taxon>
    </lineage>
</organism>
<dbReference type="Gene3D" id="1.20.5.170">
    <property type="match status" value="1"/>
</dbReference>
<dbReference type="SUPFAM" id="SSF90257">
    <property type="entry name" value="Myosin rod fragments"/>
    <property type="match status" value="1"/>
</dbReference>
<keyword evidence="1" id="KW-0175">Coiled coil</keyword>
<evidence type="ECO:0000313" key="2">
    <source>
        <dbReference type="EMBL" id="DAF90686.1"/>
    </source>
</evidence>
<accession>A0A8S5U8G6</accession>